<name>A0A8C6DCP4_MOSMO</name>
<keyword evidence="6" id="KW-1185">Reference proteome</keyword>
<evidence type="ECO:0000256" key="2">
    <source>
        <dbReference type="SAM" id="Phobius"/>
    </source>
</evidence>
<dbReference type="Pfam" id="PF01823">
    <property type="entry name" value="MACPF"/>
    <property type="match status" value="1"/>
</dbReference>
<keyword evidence="2" id="KW-0812">Transmembrane</keyword>
<dbReference type="Ensembl" id="ENSMMST00000015936.1">
    <property type="protein sequence ID" value="ENSMMSP00000014434.1"/>
    <property type="gene ID" value="ENSMMSG00000011016.1"/>
</dbReference>
<protein>
    <recommendedName>
        <fullName evidence="4">MACPF domain-containing protein</fullName>
    </recommendedName>
</protein>
<evidence type="ECO:0000256" key="1">
    <source>
        <dbReference type="SAM" id="MobiDB-lite"/>
    </source>
</evidence>
<reference evidence="5" key="1">
    <citation type="submission" date="2025-08" db="UniProtKB">
        <authorList>
            <consortium name="Ensembl"/>
        </authorList>
    </citation>
    <scope>IDENTIFICATION</scope>
</reference>
<evidence type="ECO:0000256" key="3">
    <source>
        <dbReference type="SAM" id="SignalP"/>
    </source>
</evidence>
<dbReference type="GO" id="GO:0030670">
    <property type="term" value="C:phagocytic vesicle membrane"/>
    <property type="evidence" value="ECO:0007669"/>
    <property type="project" value="UniProtKB-SubCell"/>
</dbReference>
<dbReference type="PROSITE" id="PS51412">
    <property type="entry name" value="MACPF_2"/>
    <property type="match status" value="1"/>
</dbReference>
<dbReference type="InterPro" id="IPR020864">
    <property type="entry name" value="MACPF"/>
</dbReference>
<keyword evidence="2" id="KW-0472">Membrane</keyword>
<feature type="transmembrane region" description="Helical" evidence="2">
    <location>
        <begin position="677"/>
        <end position="700"/>
    </location>
</feature>
<evidence type="ECO:0000259" key="4">
    <source>
        <dbReference type="PROSITE" id="PS51412"/>
    </source>
</evidence>
<dbReference type="GO" id="GO:0002250">
    <property type="term" value="P:adaptive immune response"/>
    <property type="evidence" value="ECO:0007669"/>
    <property type="project" value="UniProtKB-KW"/>
</dbReference>
<keyword evidence="3" id="KW-0732">Signal</keyword>
<dbReference type="GO" id="GO:0045087">
    <property type="term" value="P:innate immune response"/>
    <property type="evidence" value="ECO:0007669"/>
    <property type="project" value="UniProtKB-KW"/>
</dbReference>
<dbReference type="PANTHER" id="PTHR31463">
    <property type="entry name" value="MACROPHAGE-EXPRESSED GENE 1 PROTEIN"/>
    <property type="match status" value="1"/>
</dbReference>
<dbReference type="GO" id="GO:0042742">
    <property type="term" value="P:defense response to bacterium"/>
    <property type="evidence" value="ECO:0007669"/>
    <property type="project" value="TreeGrafter"/>
</dbReference>
<feature type="signal peptide" evidence="3">
    <location>
        <begin position="1"/>
        <end position="28"/>
    </location>
</feature>
<keyword evidence="2" id="KW-1133">Transmembrane helix</keyword>
<sequence length="745" mass="80680">MKSFSPPALGLGLVPLLVLLWAGPGCRADGGPWGFQGCKQQLNVSVLGALPGAGWDNLRNMELGLVLGRVYSQCLTTEDGEYLIPDGMLAAPRRESVVQTRADLMDSWVNYTDAWAAAVNAEFSFLSILNGKFSVDCQNVRRYSLQYQTVTTRVQRRHSIYSVRVRGTPDFHPDFRQRLLTLSDHLENNQTLEAEYLAEMLVFAYGTHVLTEVEVGATLVQEDQVRRELVGHEEEDRLNVTFAASALFDRKIGVGDAVSLDKESQLVQAYRRGTVASKIHSRGGPPFYEGLTLQKWQEGIANRLVAIGRSGLPLPALLQPEALPELPAPAVRRVEEAVRSAISRYYAVNMHPGCVKRGAPNFDPLANVDDGSCTDGQHANFSFGGVFQECEAITGPEGGRLCAPYTILNPLTGQASCPANYTASPLSSEVKVWSERSHECWPQCQTCWLFFTCCQRVCGYLEVQRVVRVNASWCAPSGAAPTAAAGLLFGGLYSPGRPNPRTGAQACPSSFFPLTLLGDLKVCVSSDWELGAAHAVPFGGFFSCQVGNPLAAQVRGLELLKEVFNVNVATDNPMTCPAGYSQHPAYLSSGCQILYCLRAGFLLSPQQLMVRLPPFVARPGLLGNSSGRGPSVLVDTGRQRAWVKLQGSGLWRQADIHDPSLAAQLLGQWGSRPRAGAIAGACLGAILGVVALALGVTWGFRRYQKRGYRRLPEGILAEEQTVYGTADTTESPAPSDCSENANNAV</sequence>
<accession>A0A8C6DCP4</accession>
<dbReference type="PANTHER" id="PTHR31463:SF5">
    <property type="entry name" value="MACROPHAGE-EXPRESSED GENE 1 PROTEIN"/>
    <property type="match status" value="1"/>
</dbReference>
<evidence type="ECO:0000313" key="6">
    <source>
        <dbReference type="Proteomes" id="UP000694544"/>
    </source>
</evidence>
<dbReference type="Proteomes" id="UP000694544">
    <property type="component" value="Unplaced"/>
</dbReference>
<organism evidence="5 6">
    <name type="scientific">Moschus moschiferus</name>
    <name type="common">Siberian musk deer</name>
    <name type="synonym">Moschus sibiricus</name>
    <dbReference type="NCBI Taxonomy" id="68415"/>
    <lineage>
        <taxon>Eukaryota</taxon>
        <taxon>Metazoa</taxon>
        <taxon>Chordata</taxon>
        <taxon>Craniata</taxon>
        <taxon>Vertebrata</taxon>
        <taxon>Euteleostomi</taxon>
        <taxon>Mammalia</taxon>
        <taxon>Eutheria</taxon>
        <taxon>Laurasiatheria</taxon>
        <taxon>Artiodactyla</taxon>
        <taxon>Ruminantia</taxon>
        <taxon>Pecora</taxon>
        <taxon>Moschidae</taxon>
        <taxon>Moschus</taxon>
    </lineage>
</organism>
<dbReference type="InterPro" id="IPR039707">
    <property type="entry name" value="MPEG1"/>
</dbReference>
<dbReference type="AlphaFoldDB" id="A0A8C6DCP4"/>
<dbReference type="CDD" id="cd22579">
    <property type="entry name" value="MPEG1_P2"/>
    <property type="match status" value="1"/>
</dbReference>
<dbReference type="SMART" id="SM00457">
    <property type="entry name" value="MACPF"/>
    <property type="match status" value="1"/>
</dbReference>
<proteinExistence type="predicted"/>
<feature type="chain" id="PRO_5034174394" description="MACPF domain-containing protein" evidence="3">
    <location>
        <begin position="29"/>
        <end position="745"/>
    </location>
</feature>
<evidence type="ECO:0000313" key="5">
    <source>
        <dbReference type="Ensembl" id="ENSMMSP00000014434.1"/>
    </source>
</evidence>
<feature type="region of interest" description="Disordered" evidence="1">
    <location>
        <begin position="726"/>
        <end position="745"/>
    </location>
</feature>
<reference evidence="5" key="2">
    <citation type="submission" date="2025-09" db="UniProtKB">
        <authorList>
            <consortium name="Ensembl"/>
        </authorList>
    </citation>
    <scope>IDENTIFICATION</scope>
</reference>
<dbReference type="GeneTree" id="ENSGT00390000008048"/>
<feature type="domain" description="MACPF" evidence="4">
    <location>
        <begin position="34"/>
        <end position="349"/>
    </location>
</feature>